<comment type="caution">
    <text evidence="3">The sequence shown here is derived from an EMBL/GenBank/DDBJ whole genome shotgun (WGS) entry which is preliminary data.</text>
</comment>
<evidence type="ECO:0000313" key="4">
    <source>
        <dbReference type="Proteomes" id="UP000177159"/>
    </source>
</evidence>
<dbReference type="InterPro" id="IPR020616">
    <property type="entry name" value="Thiolase_N"/>
</dbReference>
<proteinExistence type="predicted"/>
<dbReference type="EMBL" id="MFZM01000006">
    <property type="protein sequence ID" value="OGK24509.1"/>
    <property type="molecule type" value="Genomic_DNA"/>
</dbReference>
<feature type="domain" description="Thiolase N-terminal" evidence="1">
    <location>
        <begin position="4"/>
        <end position="218"/>
    </location>
</feature>
<dbReference type="InterPro" id="IPR055140">
    <property type="entry name" value="Thiolase_C_2"/>
</dbReference>
<evidence type="ECO:0000313" key="3">
    <source>
        <dbReference type="EMBL" id="OGK24509.1"/>
    </source>
</evidence>
<dbReference type="InterPro" id="IPR002155">
    <property type="entry name" value="Thiolase"/>
</dbReference>
<dbReference type="SUPFAM" id="SSF53901">
    <property type="entry name" value="Thiolase-like"/>
    <property type="match status" value="2"/>
</dbReference>
<name>A0A1F7GZL3_9BACT</name>
<evidence type="ECO:0008006" key="5">
    <source>
        <dbReference type="Google" id="ProtNLM"/>
    </source>
</evidence>
<accession>A0A1F7GZL3</accession>
<dbReference type="Pfam" id="PF22691">
    <property type="entry name" value="Thiolase_C_1"/>
    <property type="match status" value="1"/>
</dbReference>
<feature type="domain" description="Thiolase C-terminal" evidence="2">
    <location>
        <begin position="239"/>
        <end position="383"/>
    </location>
</feature>
<dbReference type="Gene3D" id="3.40.47.10">
    <property type="match status" value="1"/>
</dbReference>
<dbReference type="GO" id="GO:0016747">
    <property type="term" value="F:acyltransferase activity, transferring groups other than amino-acyl groups"/>
    <property type="evidence" value="ECO:0007669"/>
    <property type="project" value="InterPro"/>
</dbReference>
<dbReference type="PANTHER" id="PTHR42870:SF1">
    <property type="entry name" value="NON-SPECIFIC LIPID-TRANSFER PROTEIN-LIKE 2"/>
    <property type="match status" value="1"/>
</dbReference>
<dbReference type="AlphaFoldDB" id="A0A1F7GZL3"/>
<protein>
    <recommendedName>
        <fullName evidence="5">Acetyl-CoA acetyltransferase</fullName>
    </recommendedName>
</protein>
<organism evidence="3 4">
    <name type="scientific">Candidatus Roizmanbacteria bacterium RIFCSPHIGHO2_02_FULL_37_24</name>
    <dbReference type="NCBI Taxonomy" id="1802037"/>
    <lineage>
        <taxon>Bacteria</taxon>
        <taxon>Candidatus Roizmaniibacteriota</taxon>
    </lineage>
</organism>
<dbReference type="Pfam" id="PF00108">
    <property type="entry name" value="Thiolase_N"/>
    <property type="match status" value="1"/>
</dbReference>
<evidence type="ECO:0000259" key="1">
    <source>
        <dbReference type="Pfam" id="PF00108"/>
    </source>
</evidence>
<reference evidence="3 4" key="1">
    <citation type="journal article" date="2016" name="Nat. Commun.">
        <title>Thousands of microbial genomes shed light on interconnected biogeochemical processes in an aquifer system.</title>
        <authorList>
            <person name="Anantharaman K."/>
            <person name="Brown C.T."/>
            <person name="Hug L.A."/>
            <person name="Sharon I."/>
            <person name="Castelle C.J."/>
            <person name="Probst A.J."/>
            <person name="Thomas B.C."/>
            <person name="Singh A."/>
            <person name="Wilkins M.J."/>
            <person name="Karaoz U."/>
            <person name="Brodie E.L."/>
            <person name="Williams K.H."/>
            <person name="Hubbard S.S."/>
            <person name="Banfield J.F."/>
        </authorList>
    </citation>
    <scope>NUCLEOTIDE SEQUENCE [LARGE SCALE GENOMIC DNA]</scope>
</reference>
<gene>
    <name evidence="3" type="ORF">A3C24_03085</name>
</gene>
<dbReference type="CDD" id="cd00829">
    <property type="entry name" value="SCP-x_thiolase"/>
    <property type="match status" value="1"/>
</dbReference>
<dbReference type="PANTHER" id="PTHR42870">
    <property type="entry name" value="ACETYL-COA C-ACETYLTRANSFERASE"/>
    <property type="match status" value="1"/>
</dbReference>
<dbReference type="Proteomes" id="UP000177159">
    <property type="component" value="Unassembled WGS sequence"/>
</dbReference>
<dbReference type="InterPro" id="IPR016039">
    <property type="entry name" value="Thiolase-like"/>
</dbReference>
<dbReference type="PIRSF" id="PIRSF000429">
    <property type="entry name" value="Ac-CoA_Ac_transf"/>
    <property type="match status" value="1"/>
</dbReference>
<sequence length="383" mass="41121">MISVIGYHTTKFGELWNKSLYDLVGEVIRGVLKDAKLEKEHCDAIFIGNMLGGVLENNLHSGAKVAEILDTHIPVFHVESACASGGIAFNMAVNYITAGKAHTVIVVGAEKMTDFPPDVTISGLSAAASGDEQEVGLTFPGLYAMLARVYMETYGYTEEDLAYVSVKNHYHGFLNEYAHFRKQITIEDVLKSPYVASPLKVLDSSPISDGASALIISSNHQLVAQAKYVAKILSSEVATDSISLKSRKRLDELLATKIAADKAFDQAKIDRKDISVAELHDCFSIAELLAMEDLGFWKKGTAGKRIKEYETMHGNGNGFIVNTSGGLKAAGHPVGATGVKQIGEVYLQLTGRAGKRQVKKSRYGLAHNVGGSGGTAVVTILGN</sequence>
<evidence type="ECO:0000259" key="2">
    <source>
        <dbReference type="Pfam" id="PF22691"/>
    </source>
</evidence>
<dbReference type="NCBIfam" id="NF004720">
    <property type="entry name" value="PRK06064.1"/>
    <property type="match status" value="1"/>
</dbReference>